<protein>
    <submittedName>
        <fullName evidence="1">Uncharacterized protein</fullName>
    </submittedName>
</protein>
<evidence type="ECO:0000313" key="1">
    <source>
        <dbReference type="EMBL" id="VDD75042.1"/>
    </source>
</evidence>
<name>A0A0R3U3B2_MESCO</name>
<proteinExistence type="predicted"/>
<reference evidence="1 2" key="1">
    <citation type="submission" date="2018-10" db="EMBL/GenBank/DDBJ databases">
        <authorList>
            <consortium name="Pathogen Informatics"/>
        </authorList>
    </citation>
    <scope>NUCLEOTIDE SEQUENCE [LARGE SCALE GENOMIC DNA]</scope>
</reference>
<evidence type="ECO:0000313" key="2">
    <source>
        <dbReference type="Proteomes" id="UP000267029"/>
    </source>
</evidence>
<organism evidence="1 2">
    <name type="scientific">Mesocestoides corti</name>
    <name type="common">Flatworm</name>
    <dbReference type="NCBI Taxonomy" id="53468"/>
    <lineage>
        <taxon>Eukaryota</taxon>
        <taxon>Metazoa</taxon>
        <taxon>Spiralia</taxon>
        <taxon>Lophotrochozoa</taxon>
        <taxon>Platyhelminthes</taxon>
        <taxon>Cestoda</taxon>
        <taxon>Eucestoda</taxon>
        <taxon>Cyclophyllidea</taxon>
        <taxon>Mesocestoididae</taxon>
        <taxon>Mesocestoides</taxon>
    </lineage>
</organism>
<accession>A0A0R3U3B2</accession>
<dbReference type="AlphaFoldDB" id="A0A0R3U3B2"/>
<dbReference type="OrthoDB" id="6250724at2759"/>
<sequence>VSLQHPCELSEHFSWYSNPVTFVASLVFHNFHSDAVHLIPQLEPSPVKGQLRLFLLSAKMPKLSSFPLKSFWIMFPMISFLVFINYPSSQKWRFFQHQHSLDHLMGIDIRDYPSELRLTCLEAVIQTAFFSQGPPPAHRRPHAPQKSFDRFTEITAVSMGIDPASTAAIAFLPPAFLFEPDAKWLKDERLQLIALSTVAGAKNLPRPRLLVLAACLRQLPEFVNSKALASVLRLITHQINECSTTELVYIGSLLSGLQRKPATLDSGDLTVLSVEADLLRDALQQHVMSRLTELESLGLLPLLRLAHDFGADLTANKTDRVRFLATLETVISTRLREQNLFTLCLLCTAMQRMESFRPGLIRRCLGQIRRKLHLTQNYPMTDQSTWLSGSLAALANLAVGTGRSETSNFSMDHSSTLVCEAALRQSLLEEQAPALPRVPVGGLDMHALFTPDWVRQLLFDVADYVVDRLKCGSADASSATRTTLALLMLGVRHKALMAQQNDAVKRYADLLVAEPSSLLLTDEKSVFDVSTGVKPCESNDLVPHLPRPDWQLYHEVTSISKNRSLSKLTPRQLDLLRAYVALKKPAVEAFITQLLTRIIPEHGIEILPFHFVQTDSGNHVFADFIMRKKSSADPAISKYALCFLVWRRDELVPQPFRALLTSYSQTPTLPVVPVRVLYPSIDRKASSQLDVDGWGLCHQRGNTDASTVASLCSLQGLVEDDCASSSTQAFLVPVIRGYMLTSFPIYDTIVCVFLFWKTSRTRVDVGHGVIIDYPSPPSPTQMVYCDWLPTSDLNNRRDDFIKKVAISLADAPGLATDRTKVYPVCEVIGRND</sequence>
<feature type="non-terminal residue" evidence="1">
    <location>
        <position position="1"/>
    </location>
</feature>
<keyword evidence="2" id="KW-1185">Reference proteome</keyword>
<dbReference type="Proteomes" id="UP000267029">
    <property type="component" value="Unassembled WGS sequence"/>
</dbReference>
<gene>
    <name evidence="1" type="ORF">MCOS_LOCUS1045</name>
</gene>
<dbReference type="EMBL" id="UXSR01000114">
    <property type="protein sequence ID" value="VDD75042.1"/>
    <property type="molecule type" value="Genomic_DNA"/>
</dbReference>